<dbReference type="InterPro" id="IPR029064">
    <property type="entry name" value="Ribosomal_eL30-like_sf"/>
</dbReference>
<dbReference type="Pfam" id="PF08032">
    <property type="entry name" value="SpoU_sub_bind"/>
    <property type="match status" value="1"/>
</dbReference>
<proteinExistence type="predicted"/>
<sequence length="266" mass="29515">MNYENKNNNPESQRPEGSKKDDFIFGLRPVMEAIDAGKTVDKIFLQNALQGEIYQELKNLLSKHGIRPNYVPVEKLNRFTRKNHQGVVAFISDVPFEKIEDVLPRLFEEGKTPFLLILDRLTDVRNFGAICRTAECVGVHAVILPEKGAAPINSDAIKTSAGAIYNLKICKEKNLAHTVDFLQQSGVQVFSATEKANKLIYDVNFTEPCAVVMGNEETGISKEVLHHSDEKIKLPIEGKTQSLNVSVACGAILYEAVRQKMTAVSG</sequence>
<evidence type="ECO:0000256" key="1">
    <source>
        <dbReference type="ARBA" id="ARBA00022603"/>
    </source>
</evidence>
<keyword evidence="2" id="KW-0808">Transferase</keyword>
<dbReference type="EMBL" id="JACSPS010000003">
    <property type="protein sequence ID" value="MBD8018685.1"/>
    <property type="molecule type" value="Genomic_DNA"/>
</dbReference>
<reference evidence="5 6" key="1">
    <citation type="submission" date="2020-08" db="EMBL/GenBank/DDBJ databases">
        <title>A Genomic Blueprint of the Chicken Gut Microbiome.</title>
        <authorList>
            <person name="Gilroy R."/>
            <person name="Ravi A."/>
            <person name="Getino M."/>
            <person name="Pursley I."/>
            <person name="Horton D.L."/>
            <person name="Alikhan N.-F."/>
            <person name="Baker D."/>
            <person name="Gharbi K."/>
            <person name="Hall N."/>
            <person name="Watson M."/>
            <person name="Adriaenssens E.M."/>
            <person name="Foster-Nyarko E."/>
            <person name="Jarju S."/>
            <person name="Secka A."/>
            <person name="Antonio M."/>
            <person name="Oren A."/>
            <person name="Chaudhuri R."/>
            <person name="La Ragione R.M."/>
            <person name="Hildebrand F."/>
            <person name="Pallen M.J."/>
        </authorList>
    </citation>
    <scope>NUCLEOTIDE SEQUENCE [LARGE SCALE GENOMIC DNA]</scope>
    <source>
        <strain evidence="5 6">Sa1CVA4</strain>
    </source>
</reference>
<dbReference type="NCBIfam" id="TIGR00186">
    <property type="entry name" value="rRNA_methyl_3"/>
    <property type="match status" value="1"/>
</dbReference>
<dbReference type="InterPro" id="IPR004441">
    <property type="entry name" value="rRNA_MeTrfase_TrmH"/>
</dbReference>
<keyword evidence="6" id="KW-1185">Reference proteome</keyword>
<protein>
    <submittedName>
        <fullName evidence="5">23S rRNA (Guanosine(2251)-2'-O)-methyltransferase RlmB</fullName>
    </submittedName>
</protein>
<name>A0ABR8WNM5_9FLAO</name>
<dbReference type="Gene3D" id="3.30.1330.30">
    <property type="match status" value="1"/>
</dbReference>
<keyword evidence="1" id="KW-0489">Methyltransferase</keyword>
<dbReference type="PANTHER" id="PTHR46429:SF1">
    <property type="entry name" value="23S RRNA (GUANOSINE-2'-O-)-METHYLTRANSFERASE RLMB"/>
    <property type="match status" value="1"/>
</dbReference>
<dbReference type="SMART" id="SM00967">
    <property type="entry name" value="SpoU_sub_bind"/>
    <property type="match status" value="1"/>
</dbReference>
<evidence type="ECO:0000256" key="3">
    <source>
        <dbReference type="SAM" id="MobiDB-lite"/>
    </source>
</evidence>
<evidence type="ECO:0000256" key="2">
    <source>
        <dbReference type="ARBA" id="ARBA00022679"/>
    </source>
</evidence>
<evidence type="ECO:0000259" key="4">
    <source>
        <dbReference type="SMART" id="SM00967"/>
    </source>
</evidence>
<evidence type="ECO:0000313" key="5">
    <source>
        <dbReference type="EMBL" id="MBD8018685.1"/>
    </source>
</evidence>
<gene>
    <name evidence="5" type="primary">rlmB</name>
    <name evidence="5" type="ORF">H9628_09390</name>
</gene>
<dbReference type="InterPro" id="IPR029028">
    <property type="entry name" value="Alpha/beta_knot_MTases"/>
</dbReference>
<dbReference type="InterPro" id="IPR013123">
    <property type="entry name" value="SpoU_subst-bd"/>
</dbReference>
<dbReference type="Pfam" id="PF00588">
    <property type="entry name" value="SpoU_methylase"/>
    <property type="match status" value="1"/>
</dbReference>
<evidence type="ECO:0000313" key="6">
    <source>
        <dbReference type="Proteomes" id="UP000626242"/>
    </source>
</evidence>
<dbReference type="SUPFAM" id="SSF55315">
    <property type="entry name" value="L30e-like"/>
    <property type="match status" value="1"/>
</dbReference>
<dbReference type="PANTHER" id="PTHR46429">
    <property type="entry name" value="23S RRNA (GUANOSINE-2'-O-)-METHYLTRANSFERASE RLMB"/>
    <property type="match status" value="1"/>
</dbReference>
<accession>A0ABR8WNM5</accession>
<feature type="compositionally biased region" description="Polar residues" evidence="3">
    <location>
        <begin position="1"/>
        <end position="12"/>
    </location>
</feature>
<comment type="caution">
    <text evidence="5">The sequence shown here is derived from an EMBL/GenBank/DDBJ whole genome shotgun (WGS) entry which is preliminary data.</text>
</comment>
<dbReference type="CDD" id="cd18103">
    <property type="entry name" value="SpoU-like_RlmB"/>
    <property type="match status" value="1"/>
</dbReference>
<organism evidence="5 6">
    <name type="scientific">Kaistella pullorum</name>
    <dbReference type="NCBI Taxonomy" id="2763074"/>
    <lineage>
        <taxon>Bacteria</taxon>
        <taxon>Pseudomonadati</taxon>
        <taxon>Bacteroidota</taxon>
        <taxon>Flavobacteriia</taxon>
        <taxon>Flavobacteriales</taxon>
        <taxon>Weeksellaceae</taxon>
        <taxon>Chryseobacterium group</taxon>
        <taxon>Kaistella</taxon>
    </lineage>
</organism>
<feature type="domain" description="RNA 2-O ribose methyltransferase substrate binding" evidence="4">
    <location>
        <begin position="23"/>
        <end position="97"/>
    </location>
</feature>
<dbReference type="SUPFAM" id="SSF75217">
    <property type="entry name" value="alpha/beta knot"/>
    <property type="match status" value="1"/>
</dbReference>
<dbReference type="Gene3D" id="3.40.1280.10">
    <property type="match status" value="1"/>
</dbReference>
<dbReference type="RefSeq" id="WP_262891802.1">
    <property type="nucleotide sequence ID" value="NZ_JACSPS010000003.1"/>
</dbReference>
<feature type="region of interest" description="Disordered" evidence="3">
    <location>
        <begin position="1"/>
        <end position="20"/>
    </location>
</feature>
<dbReference type="InterPro" id="IPR001537">
    <property type="entry name" value="SpoU_MeTrfase"/>
</dbReference>
<dbReference type="Proteomes" id="UP000626242">
    <property type="component" value="Unassembled WGS sequence"/>
</dbReference>
<dbReference type="InterPro" id="IPR029026">
    <property type="entry name" value="tRNA_m1G_MTases_N"/>
</dbReference>